<dbReference type="InterPro" id="IPR045864">
    <property type="entry name" value="aa-tRNA-synth_II/BPL/LPL"/>
</dbReference>
<evidence type="ECO:0000256" key="1">
    <source>
        <dbReference type="ARBA" id="ARBA00022598"/>
    </source>
</evidence>
<keyword evidence="2 5" id="KW-0547">Nucleotide-binding</keyword>
<sequence>MGQKMNAHPLLFFSFLLSFFALCINRCFFENYFVLSFFLIEWMGKELDAMTTKDKVLQLLKKTPDFLSGEKLAQQLEVSRTSIWKAIKELEKAGYRFEHGPTGYRYLPSDVLDAKEIQQELRSFIPDLKVQTMLTSESTMKDAKLAAAQGDSVSKLFVADTQEQARGRFGRPFFAEPGRGIYMSLLLHPDKRFDELPQYTIIAASACVKAIESVTGRSASIKWVNDIYMDGKKVCGILSEAVSDMESGRISHIIIGIGLNFSVPQNHFPADLQEKAISVFPDGQASVTRNQLISKIWQELFTYLSHPEKALDFYKEKSFVLGKTVSFNQKGTTYVGLAKEIGDHGELIVQTNEQKMSLSSGEISLTSIRTQ</sequence>
<dbReference type="Proteomes" id="UP000005269">
    <property type="component" value="Chromosome"/>
</dbReference>
<dbReference type="GO" id="GO:0005524">
    <property type="term" value="F:ATP binding"/>
    <property type="evidence" value="ECO:0007669"/>
    <property type="project" value="UniProtKB-UniRule"/>
</dbReference>
<dbReference type="AlphaFoldDB" id="I3U5K7"/>
<evidence type="ECO:0000259" key="6">
    <source>
        <dbReference type="PROSITE" id="PS51733"/>
    </source>
</evidence>
<gene>
    <name evidence="5 7" type="primary">birA</name>
    <name evidence="7" type="ORF">HMPREF0351_12671</name>
</gene>
<comment type="similarity">
    <text evidence="5">Belongs to the biotin--protein ligase family.</text>
</comment>
<accession>I3U5K7</accession>
<feature type="domain" description="BPL/LPL catalytic" evidence="6">
    <location>
        <begin position="115"/>
        <end position="308"/>
    </location>
</feature>
<keyword evidence="5" id="KW-0805">Transcription regulation</keyword>
<evidence type="ECO:0000313" key="8">
    <source>
        <dbReference type="Proteomes" id="UP000005269"/>
    </source>
</evidence>
<name>I3U5K7_ENTFD</name>
<keyword evidence="1 5" id="KW-0436">Ligase</keyword>
<dbReference type="EC" id="6.3.4.15" evidence="5"/>
<dbReference type="Gene3D" id="2.30.30.100">
    <property type="match status" value="1"/>
</dbReference>
<keyword evidence="5" id="KW-0804">Transcription</keyword>
<dbReference type="CDD" id="cd16442">
    <property type="entry name" value="BPL"/>
    <property type="match status" value="1"/>
</dbReference>
<dbReference type="InterPro" id="IPR036390">
    <property type="entry name" value="WH_DNA-bd_sf"/>
</dbReference>
<dbReference type="HAMAP" id="MF_00978">
    <property type="entry name" value="Bifunct_BirA"/>
    <property type="match status" value="1"/>
</dbReference>
<dbReference type="SUPFAM" id="SSF50037">
    <property type="entry name" value="C-terminal domain of transcriptional repressors"/>
    <property type="match status" value="1"/>
</dbReference>
<dbReference type="Gene3D" id="3.30.930.10">
    <property type="entry name" value="Bira Bifunctional Protein, Domain 2"/>
    <property type="match status" value="1"/>
</dbReference>
<dbReference type="Pfam" id="PF02237">
    <property type="entry name" value="BPL_C"/>
    <property type="match status" value="1"/>
</dbReference>
<dbReference type="GO" id="GO:0009249">
    <property type="term" value="P:protein lipoylation"/>
    <property type="evidence" value="ECO:0007669"/>
    <property type="project" value="UniProtKB-ARBA"/>
</dbReference>
<proteinExistence type="inferred from homology"/>
<keyword evidence="5" id="KW-0238">DNA-binding</keyword>
<dbReference type="InterPro" id="IPR008988">
    <property type="entry name" value="Transcriptional_repressor_C"/>
</dbReference>
<dbReference type="Gene3D" id="1.10.10.10">
    <property type="entry name" value="Winged helix-like DNA-binding domain superfamily/Winged helix DNA-binding domain"/>
    <property type="match status" value="1"/>
</dbReference>
<feature type="binding site" evidence="5">
    <location>
        <position position="233"/>
    </location>
    <ligand>
        <name>biotin</name>
        <dbReference type="ChEBI" id="CHEBI:57586"/>
    </ligand>
</feature>
<dbReference type="InterPro" id="IPR004143">
    <property type="entry name" value="BPL_LPL_catalytic"/>
</dbReference>
<dbReference type="SUPFAM" id="SSF46785">
    <property type="entry name" value="Winged helix' DNA-binding domain"/>
    <property type="match status" value="1"/>
</dbReference>
<dbReference type="InterPro" id="IPR013196">
    <property type="entry name" value="HTH_11"/>
</dbReference>
<dbReference type="GO" id="GO:0005737">
    <property type="term" value="C:cytoplasm"/>
    <property type="evidence" value="ECO:0007669"/>
    <property type="project" value="TreeGrafter"/>
</dbReference>
<dbReference type="InterPro" id="IPR036388">
    <property type="entry name" value="WH-like_DNA-bd_sf"/>
</dbReference>
<dbReference type="GO" id="GO:0004077">
    <property type="term" value="F:biotin--[biotin carboxyl-carrier protein] ligase activity"/>
    <property type="evidence" value="ECO:0007669"/>
    <property type="project" value="UniProtKB-UniRule"/>
</dbReference>
<dbReference type="KEGG" id="efu:HMPREF0351_12671"/>
<dbReference type="GO" id="GO:0006355">
    <property type="term" value="P:regulation of DNA-templated transcription"/>
    <property type="evidence" value="ECO:0007669"/>
    <property type="project" value="UniProtKB-UniRule"/>
</dbReference>
<dbReference type="PROSITE" id="PS51733">
    <property type="entry name" value="BPL_LPL_CATALYTIC"/>
    <property type="match status" value="1"/>
</dbReference>
<dbReference type="EMBL" id="CP003583">
    <property type="protein sequence ID" value="AFK60295.1"/>
    <property type="molecule type" value="Genomic_DNA"/>
</dbReference>
<comment type="caution">
    <text evidence="5">Lacks conserved residue(s) required for the propagation of feature annotation.</text>
</comment>
<feature type="binding site" evidence="5">
    <location>
        <begin position="166"/>
        <end position="168"/>
    </location>
    <ligand>
        <name>biotin</name>
        <dbReference type="ChEBI" id="CHEBI:57586"/>
    </ligand>
</feature>
<dbReference type="GO" id="GO:0016740">
    <property type="term" value="F:transferase activity"/>
    <property type="evidence" value="ECO:0007669"/>
    <property type="project" value="UniProtKB-ARBA"/>
</dbReference>
<keyword evidence="8" id="KW-1185">Reference proteome</keyword>
<dbReference type="NCBIfam" id="TIGR00121">
    <property type="entry name" value="birA_ligase"/>
    <property type="match status" value="1"/>
</dbReference>
<evidence type="ECO:0000256" key="3">
    <source>
        <dbReference type="ARBA" id="ARBA00022840"/>
    </source>
</evidence>
<dbReference type="PANTHER" id="PTHR12835:SF5">
    <property type="entry name" value="BIOTIN--PROTEIN LIGASE"/>
    <property type="match status" value="1"/>
</dbReference>
<dbReference type="InterPro" id="IPR003142">
    <property type="entry name" value="BPL_C"/>
</dbReference>
<evidence type="ECO:0000256" key="4">
    <source>
        <dbReference type="ARBA" id="ARBA00023267"/>
    </source>
</evidence>
<dbReference type="InterPro" id="IPR030855">
    <property type="entry name" value="Bifunct_BirA"/>
</dbReference>
<reference evidence="7 8" key="1">
    <citation type="journal article" date="2012" name="BMC Microbiol.">
        <title>Complete genome sequence of Enterococcus faecium strain TX16 and comparative genomic analysis of Enterococcus faecium genomes.</title>
        <authorList>
            <person name="Qin X."/>
            <person name="Galloway-Pena J.R."/>
            <person name="Sillanpaa J."/>
            <person name="Hyeob Roh J."/>
            <person name="Nallapareddy S.R."/>
            <person name="Chowdhury S."/>
            <person name="Bourgogne A."/>
            <person name="Choudhury T."/>
            <person name="Munzy D.M."/>
            <person name="Buhay C.J."/>
            <person name="Ding Y."/>
            <person name="Dugan-Rocha S."/>
            <person name="Liu W."/>
            <person name="Kovar C."/>
            <person name="Sodergren E."/>
            <person name="Highlander S."/>
            <person name="Petrosino J.F."/>
            <person name="Worley K.C."/>
            <person name="Gibbs R.A."/>
            <person name="Weinstock G.M."/>
            <person name="Murray B.E."/>
        </authorList>
    </citation>
    <scope>NUCLEOTIDE SEQUENCE [LARGE SCALE GENOMIC DNA]</scope>
    <source>
        <strain evidence="8">ATCC BAA-472 / TX0016 / DO</strain>
    </source>
</reference>
<dbReference type="PANTHER" id="PTHR12835">
    <property type="entry name" value="BIOTIN PROTEIN LIGASE"/>
    <property type="match status" value="1"/>
</dbReference>
<comment type="catalytic activity">
    <reaction evidence="5">
        <text>biotin + L-lysyl-[protein] + ATP = N(6)-biotinyl-L-lysyl-[protein] + AMP + diphosphate + H(+)</text>
        <dbReference type="Rhea" id="RHEA:11756"/>
        <dbReference type="Rhea" id="RHEA-COMP:9752"/>
        <dbReference type="Rhea" id="RHEA-COMP:10505"/>
        <dbReference type="ChEBI" id="CHEBI:15378"/>
        <dbReference type="ChEBI" id="CHEBI:29969"/>
        <dbReference type="ChEBI" id="CHEBI:30616"/>
        <dbReference type="ChEBI" id="CHEBI:33019"/>
        <dbReference type="ChEBI" id="CHEBI:57586"/>
        <dbReference type="ChEBI" id="CHEBI:83144"/>
        <dbReference type="ChEBI" id="CHEBI:456215"/>
        <dbReference type="EC" id="6.3.4.15"/>
    </reaction>
</comment>
<feature type="binding site" evidence="5">
    <location>
        <position position="162"/>
    </location>
    <ligand>
        <name>biotin</name>
        <dbReference type="ChEBI" id="CHEBI:57586"/>
    </ligand>
</feature>
<dbReference type="SUPFAM" id="SSF55681">
    <property type="entry name" value="Class II aaRS and biotin synthetases"/>
    <property type="match status" value="1"/>
</dbReference>
<dbReference type="GO" id="GO:0003677">
    <property type="term" value="F:DNA binding"/>
    <property type="evidence" value="ECO:0007669"/>
    <property type="project" value="UniProtKB-UniRule"/>
</dbReference>
<comment type="function">
    <text evidence="5">Acts both as a biotin--[acetyl-CoA-carboxylase] ligase and a repressor.</text>
</comment>
<keyword evidence="4 5" id="KW-0092">Biotin</keyword>
<organism evidence="7 8">
    <name type="scientific">Enterococcus faecium (strain ATCC BAA-472 / TX0016 / DO)</name>
    <dbReference type="NCBI Taxonomy" id="333849"/>
    <lineage>
        <taxon>Bacteria</taxon>
        <taxon>Bacillati</taxon>
        <taxon>Bacillota</taxon>
        <taxon>Bacilli</taxon>
        <taxon>Lactobacillales</taxon>
        <taxon>Enterococcaceae</taxon>
        <taxon>Enterococcus</taxon>
    </lineage>
</organism>
<evidence type="ECO:0000256" key="2">
    <source>
        <dbReference type="ARBA" id="ARBA00022741"/>
    </source>
</evidence>
<dbReference type="Pfam" id="PF08279">
    <property type="entry name" value="HTH_11"/>
    <property type="match status" value="1"/>
</dbReference>
<dbReference type="InterPro" id="IPR004408">
    <property type="entry name" value="Biotin_CoA_COase_ligase"/>
</dbReference>
<protein>
    <recommendedName>
        <fullName evidence="5">Bifunctional ligase/repressor BirA</fullName>
    </recommendedName>
    <alternativeName>
        <fullName evidence="5">Biotin--[acetyl-CoA-carboxylase] ligase</fullName>
        <ecNumber evidence="5">6.3.4.15</ecNumber>
    </alternativeName>
    <alternativeName>
        <fullName evidence="5">Biotin--protein ligase</fullName>
    </alternativeName>
    <alternativeName>
        <fullName evidence="5">Biotin-[acetyl-CoA carboxylase] synthetase</fullName>
    </alternativeName>
</protein>
<keyword evidence="5" id="KW-0678">Repressor</keyword>
<dbReference type="Pfam" id="PF03099">
    <property type="entry name" value="BPL_LplA_LipB"/>
    <property type="match status" value="1"/>
</dbReference>
<dbReference type="HOGENOM" id="CLU_051096_0_1_9"/>
<keyword evidence="3 5" id="KW-0067">ATP-binding</keyword>
<evidence type="ECO:0000313" key="7">
    <source>
        <dbReference type="EMBL" id="AFK60295.1"/>
    </source>
</evidence>
<evidence type="ECO:0000256" key="5">
    <source>
        <dbReference type="HAMAP-Rule" id="MF_00978"/>
    </source>
</evidence>
<feature type="DNA-binding region" description="H-T-H motif" evidence="5">
    <location>
        <begin position="69"/>
        <end position="88"/>
    </location>
</feature>